<evidence type="ECO:0000313" key="2">
    <source>
        <dbReference type="EMBL" id="KAK0639856.1"/>
    </source>
</evidence>
<evidence type="ECO:0000313" key="3">
    <source>
        <dbReference type="Proteomes" id="UP001174936"/>
    </source>
</evidence>
<proteinExistence type="predicted"/>
<sequence>MAFPSTVLSLVIACTSAYSLYHSSLSIPKLRKYEAKAEKAAKWSNTAEKRLWDTRYTVGAGFAMTLTSLLSALYLALFSGPSRGFFGILRLAALCLGEFATSGYLRSFWAKERKVPLMDEYNEAISHSLEVMALSDALAYLWGVETLLSIVGY</sequence>
<keyword evidence="1" id="KW-0812">Transmembrane</keyword>
<accession>A0AA39XTB8</accession>
<keyword evidence="3" id="KW-1185">Reference proteome</keyword>
<keyword evidence="1" id="KW-1133">Transmembrane helix</keyword>
<organism evidence="2 3">
    <name type="scientific">Cercophora newfieldiana</name>
    <dbReference type="NCBI Taxonomy" id="92897"/>
    <lineage>
        <taxon>Eukaryota</taxon>
        <taxon>Fungi</taxon>
        <taxon>Dikarya</taxon>
        <taxon>Ascomycota</taxon>
        <taxon>Pezizomycotina</taxon>
        <taxon>Sordariomycetes</taxon>
        <taxon>Sordariomycetidae</taxon>
        <taxon>Sordariales</taxon>
        <taxon>Lasiosphaeriaceae</taxon>
        <taxon>Cercophora</taxon>
    </lineage>
</organism>
<dbReference type="AlphaFoldDB" id="A0AA39XTB8"/>
<feature type="transmembrane region" description="Helical" evidence="1">
    <location>
        <begin position="84"/>
        <end position="105"/>
    </location>
</feature>
<protein>
    <submittedName>
        <fullName evidence="2">Uncharacterized protein</fullName>
    </submittedName>
</protein>
<feature type="transmembrane region" description="Helical" evidence="1">
    <location>
        <begin position="56"/>
        <end position="78"/>
    </location>
</feature>
<feature type="transmembrane region" description="Helical" evidence="1">
    <location>
        <begin position="6"/>
        <end position="23"/>
    </location>
</feature>
<name>A0AA39XTB8_9PEZI</name>
<keyword evidence="1" id="KW-0472">Membrane</keyword>
<evidence type="ECO:0000256" key="1">
    <source>
        <dbReference type="SAM" id="Phobius"/>
    </source>
</evidence>
<reference evidence="2" key="1">
    <citation type="submission" date="2023-06" db="EMBL/GenBank/DDBJ databases">
        <title>Genome-scale phylogeny and comparative genomics of the fungal order Sordariales.</title>
        <authorList>
            <consortium name="Lawrence Berkeley National Laboratory"/>
            <person name="Hensen N."/>
            <person name="Bonometti L."/>
            <person name="Westerberg I."/>
            <person name="Brannstrom I.O."/>
            <person name="Guillou S."/>
            <person name="Cros-Aarteil S."/>
            <person name="Calhoun S."/>
            <person name="Haridas S."/>
            <person name="Kuo A."/>
            <person name="Mondo S."/>
            <person name="Pangilinan J."/>
            <person name="Riley R."/>
            <person name="Labutti K."/>
            <person name="Andreopoulos B."/>
            <person name="Lipzen A."/>
            <person name="Chen C."/>
            <person name="Yanf M."/>
            <person name="Daum C."/>
            <person name="Ng V."/>
            <person name="Clum A."/>
            <person name="Steindorff A."/>
            <person name="Ohm R."/>
            <person name="Martin F."/>
            <person name="Silar P."/>
            <person name="Natvig D."/>
            <person name="Lalanne C."/>
            <person name="Gautier V."/>
            <person name="Ament-Velasquez S.L."/>
            <person name="Kruys A."/>
            <person name="Hutchinson M.I."/>
            <person name="Powell A.J."/>
            <person name="Barry K."/>
            <person name="Miller A.N."/>
            <person name="Grigoriev I.V."/>
            <person name="Debuchy R."/>
            <person name="Gladieux P."/>
            <person name="Thoren M.H."/>
            <person name="Johannesson H."/>
        </authorList>
    </citation>
    <scope>NUCLEOTIDE SEQUENCE</scope>
    <source>
        <strain evidence="2">SMH2532-1</strain>
    </source>
</reference>
<gene>
    <name evidence="2" type="ORF">B0T16DRAFT_463494</name>
</gene>
<dbReference type="Proteomes" id="UP001174936">
    <property type="component" value="Unassembled WGS sequence"/>
</dbReference>
<comment type="caution">
    <text evidence="2">The sequence shown here is derived from an EMBL/GenBank/DDBJ whole genome shotgun (WGS) entry which is preliminary data.</text>
</comment>
<dbReference type="EMBL" id="JAULSV010000007">
    <property type="protein sequence ID" value="KAK0639856.1"/>
    <property type="molecule type" value="Genomic_DNA"/>
</dbReference>